<comment type="caution">
    <text evidence="1">The sequence shown here is derived from an EMBL/GenBank/DDBJ whole genome shotgun (WGS) entry which is preliminary data.</text>
</comment>
<evidence type="ECO:0000313" key="2">
    <source>
        <dbReference type="Proteomes" id="UP001310248"/>
    </source>
</evidence>
<dbReference type="EMBL" id="JAYDYW010000015">
    <property type="protein sequence ID" value="MEE1675696.1"/>
    <property type="molecule type" value="Genomic_DNA"/>
</dbReference>
<protein>
    <submittedName>
        <fullName evidence="1">Uncharacterized protein</fullName>
    </submittedName>
</protein>
<dbReference type="RefSeq" id="WP_163134642.1">
    <property type="nucleotide sequence ID" value="NZ_JAYDYW010000015.1"/>
</dbReference>
<accession>A0ABU7G8E6</accession>
<reference evidence="1 2" key="2">
    <citation type="submission" date="2023-12" db="EMBL/GenBank/DDBJ databases">
        <authorList>
            <consortium name="Cladostephus spongiosus"/>
            <person name="Lorente B."/>
            <person name="Cabral C."/>
            <person name="Frias J."/>
            <person name="Faria J."/>
            <person name="Toubarro D."/>
        </authorList>
    </citation>
    <scope>NUCLEOTIDE SEQUENCE [LARGE SCALE GENOMIC DNA]</scope>
    <source>
        <strain evidence="1 2">ZMCS4</strain>
    </source>
</reference>
<organism evidence="1 2">
    <name type="scientific">Agarivorans aestuarii</name>
    <dbReference type="NCBI Taxonomy" id="1563703"/>
    <lineage>
        <taxon>Bacteria</taxon>
        <taxon>Pseudomonadati</taxon>
        <taxon>Pseudomonadota</taxon>
        <taxon>Gammaproteobacteria</taxon>
        <taxon>Alteromonadales</taxon>
        <taxon>Alteromonadaceae</taxon>
        <taxon>Agarivorans</taxon>
    </lineage>
</organism>
<evidence type="ECO:0000313" key="1">
    <source>
        <dbReference type="EMBL" id="MEE1675696.1"/>
    </source>
</evidence>
<keyword evidence="2" id="KW-1185">Reference proteome</keyword>
<dbReference type="Proteomes" id="UP001310248">
    <property type="component" value="Unassembled WGS sequence"/>
</dbReference>
<reference evidence="2" key="1">
    <citation type="submission" date="2023-07" db="EMBL/GenBank/DDBJ databases">
        <title>Draft genome sequence of Agarivorans aestuarii strain ZMCS4, a CAZymes producing bacteria isolated from the marine brown algae Clodostephus spongiosus.</title>
        <authorList>
            <person name="Lorente B."/>
            <person name="Cabral C."/>
            <person name="Frias J."/>
            <person name="Faria J."/>
            <person name="Toubarro D."/>
        </authorList>
    </citation>
    <scope>NUCLEOTIDE SEQUENCE [LARGE SCALE GENOMIC DNA]</scope>
    <source>
        <strain evidence="2">ZMCS4</strain>
    </source>
</reference>
<name>A0ABU7G8E6_9ALTE</name>
<sequence length="143" mass="16486">MSIDNVVPYPSNQAPSNASQALMEHLFSLRSLPQQQHIDELASISLSIGSLDQLNQLSVLRETAERQQLFEHFEASSWFVQEGGDYLYRPELLRSAPLTKVVLLLKETLTYRNWNDLLRLAHPHYLSQLLERLRDFAELKQPA</sequence>
<proteinExistence type="predicted"/>
<gene>
    <name evidence="1" type="ORF">SNR37_001022</name>
</gene>